<feature type="chain" id="PRO_5042934949" evidence="2">
    <location>
        <begin position="20"/>
        <end position="264"/>
    </location>
</feature>
<comment type="caution">
    <text evidence="3">The sequence shown here is derived from an EMBL/GenBank/DDBJ whole genome shotgun (WGS) entry which is preliminary data.</text>
</comment>
<reference evidence="3" key="1">
    <citation type="submission" date="2023-08" db="EMBL/GenBank/DDBJ databases">
        <title>Black Yeasts Isolated from many extreme environments.</title>
        <authorList>
            <person name="Coleine C."/>
            <person name="Stajich J.E."/>
            <person name="Selbmann L."/>
        </authorList>
    </citation>
    <scope>NUCLEOTIDE SEQUENCE</scope>
    <source>
        <strain evidence="3">CCFEE 5401</strain>
    </source>
</reference>
<dbReference type="AlphaFoldDB" id="A0AAN7TQ82"/>
<gene>
    <name evidence="3" type="ORF">LTR62_004835</name>
</gene>
<evidence type="ECO:0000313" key="3">
    <source>
        <dbReference type="EMBL" id="KAK5111539.1"/>
    </source>
</evidence>
<organism evidence="3 4">
    <name type="scientific">Meristemomyces frigidus</name>
    <dbReference type="NCBI Taxonomy" id="1508187"/>
    <lineage>
        <taxon>Eukaryota</taxon>
        <taxon>Fungi</taxon>
        <taxon>Dikarya</taxon>
        <taxon>Ascomycota</taxon>
        <taxon>Pezizomycotina</taxon>
        <taxon>Dothideomycetes</taxon>
        <taxon>Dothideomycetidae</taxon>
        <taxon>Mycosphaerellales</taxon>
        <taxon>Teratosphaeriaceae</taxon>
        <taxon>Meristemomyces</taxon>
    </lineage>
</organism>
<evidence type="ECO:0000256" key="2">
    <source>
        <dbReference type="SAM" id="SignalP"/>
    </source>
</evidence>
<protein>
    <submittedName>
        <fullName evidence="3">Uncharacterized protein</fullName>
    </submittedName>
</protein>
<proteinExistence type="predicted"/>
<evidence type="ECO:0000256" key="1">
    <source>
        <dbReference type="SAM" id="MobiDB-lite"/>
    </source>
</evidence>
<dbReference type="Proteomes" id="UP001310890">
    <property type="component" value="Unassembled WGS sequence"/>
</dbReference>
<accession>A0AAN7TQ82</accession>
<feature type="region of interest" description="Disordered" evidence="1">
    <location>
        <begin position="189"/>
        <end position="208"/>
    </location>
</feature>
<dbReference type="EMBL" id="JAVRRL010000038">
    <property type="protein sequence ID" value="KAK5111539.1"/>
    <property type="molecule type" value="Genomic_DNA"/>
</dbReference>
<evidence type="ECO:0000313" key="4">
    <source>
        <dbReference type="Proteomes" id="UP001310890"/>
    </source>
</evidence>
<sequence length="264" mass="27752">MKILLNFWPLLVAATLSTAALIINYPGSALSVQPTVVPAEITSPLSLFALTTVPALPTTVSGPLQSSPLSGVYTNDQPPYEICSNKYTPPPRKNNGDDPYPVVTSPIVSYHPAGAAPTVPYSIPVITPPPRVYAGGSSPLPPITMPVVVFGSACEAVKMDVYPSPPDPLEREAGEERMMEGAEDAAKMVGDERGGGEEGGSQDRGLADARSHAAIEMGHGPVVHPVQASQAVSALDLEAYLQKEGGELQKAAETTFRTAIRERL</sequence>
<feature type="signal peptide" evidence="2">
    <location>
        <begin position="1"/>
        <end position="19"/>
    </location>
</feature>
<feature type="region of interest" description="Disordered" evidence="1">
    <location>
        <begin position="75"/>
        <end position="96"/>
    </location>
</feature>
<keyword evidence="2" id="KW-0732">Signal</keyword>
<name>A0AAN7TQ82_9PEZI</name>